<dbReference type="Proteomes" id="UP000184423">
    <property type="component" value="Unassembled WGS sequence"/>
</dbReference>
<sequence>MKVLFAASECYPFLKTGGLGDVAYALPKALRKIGVDVRVIMPKYSDINYDFKSKMKHITHFDVWVGWRRQYCGIEYLEYDGVPFYFVDNEYYFKRPGAYGYYDDGERFSYFSRAILEAISHLDFKPDILHLNDWHTAVSAVLLKHHYWQSDFHKNLKTVLTIHNLKFQGVFGREVLGDLLGLDDGYFAEDKMKYYNAVSFMKGGIIYSDKVTTVSPTYTEEVKTPFYGEGLHGLLAGISYKFTGILNGVDYDVYNPATDRSIYVKYDINSIENKKKNKLSLQRELNLEVNENIPMIGIVSRLTDQKGFDLVANVIEEILRQDVQLVVLGTGQYVYEDLFRYYASIYPSKVSANICFNDGLARKIYAASDMFLMPSLFEPCGIGQLLALRYGSVPIVRETGGLKDTVKPYNQFTGEGWGFSFRNYNSHEMLNIIKYAVSVYRNNKNAWYHLIKHGMERDNSWNNSAKLYKGLYEGI</sequence>
<dbReference type="PANTHER" id="PTHR45825:SF11">
    <property type="entry name" value="ALPHA AMYLASE DOMAIN-CONTAINING PROTEIN"/>
    <property type="match status" value="1"/>
</dbReference>
<keyword evidence="6 7" id="KW-0320">Glycogen biosynthesis</keyword>
<dbReference type="CDD" id="cd03791">
    <property type="entry name" value="GT5_Glycogen_synthase_DULL1-like"/>
    <property type="match status" value="1"/>
</dbReference>
<proteinExistence type="inferred from homology"/>
<dbReference type="InterPro" id="IPR011835">
    <property type="entry name" value="GS/SS"/>
</dbReference>
<keyword evidence="5 7" id="KW-0808">Transferase</keyword>
<comment type="pathway">
    <text evidence="7">Glycan biosynthesis; glycogen biosynthesis.</text>
</comment>
<evidence type="ECO:0000313" key="11">
    <source>
        <dbReference type="Proteomes" id="UP000184423"/>
    </source>
</evidence>
<comment type="similarity">
    <text evidence="3 7">Belongs to the glycosyltransferase 1 family. Bacterial/plant glycogen synthase subfamily.</text>
</comment>
<evidence type="ECO:0000256" key="1">
    <source>
        <dbReference type="ARBA" id="ARBA00001478"/>
    </source>
</evidence>
<reference evidence="11" key="1">
    <citation type="submission" date="2016-11" db="EMBL/GenBank/DDBJ databases">
        <authorList>
            <person name="Varghese N."/>
            <person name="Submissions S."/>
        </authorList>
    </citation>
    <scope>NUCLEOTIDE SEQUENCE [LARGE SCALE GENOMIC DNA]</scope>
    <source>
        <strain evidence="11">DSM 10124</strain>
    </source>
</reference>
<evidence type="ECO:0000256" key="2">
    <source>
        <dbReference type="ARBA" id="ARBA00002764"/>
    </source>
</evidence>
<dbReference type="Gene3D" id="3.40.50.2000">
    <property type="entry name" value="Glycogen Phosphorylase B"/>
    <property type="match status" value="2"/>
</dbReference>
<feature type="binding site" evidence="7">
    <location>
        <position position="15"/>
    </location>
    <ligand>
        <name>ADP-alpha-D-glucose</name>
        <dbReference type="ChEBI" id="CHEBI:57498"/>
    </ligand>
</feature>
<dbReference type="AlphaFoldDB" id="A0A1M4XXU6"/>
<keyword evidence="11" id="KW-1185">Reference proteome</keyword>
<dbReference type="Pfam" id="PF00534">
    <property type="entry name" value="Glycos_transf_1"/>
    <property type="match status" value="1"/>
</dbReference>
<dbReference type="EC" id="2.4.1.21" evidence="7"/>
<evidence type="ECO:0000313" key="10">
    <source>
        <dbReference type="EMBL" id="SHE98265.1"/>
    </source>
</evidence>
<accession>A0A1M4XXU6</accession>
<evidence type="ECO:0000256" key="5">
    <source>
        <dbReference type="ARBA" id="ARBA00022679"/>
    </source>
</evidence>
<name>A0A1M4XXU6_9CLOT</name>
<gene>
    <name evidence="7" type="primary">glgA</name>
    <name evidence="10" type="ORF">SAMN02746091_01524</name>
</gene>
<evidence type="ECO:0000256" key="6">
    <source>
        <dbReference type="ARBA" id="ARBA00023056"/>
    </source>
</evidence>
<dbReference type="NCBIfam" id="NF001898">
    <property type="entry name" value="PRK00654.1-1"/>
    <property type="match status" value="1"/>
</dbReference>
<organism evidence="10 11">
    <name type="scientific">Caloramator proteoclasticus DSM 10124</name>
    <dbReference type="NCBI Taxonomy" id="1121262"/>
    <lineage>
        <taxon>Bacteria</taxon>
        <taxon>Bacillati</taxon>
        <taxon>Bacillota</taxon>
        <taxon>Clostridia</taxon>
        <taxon>Eubacteriales</taxon>
        <taxon>Clostridiaceae</taxon>
        <taxon>Caloramator</taxon>
    </lineage>
</organism>
<dbReference type="UniPathway" id="UPA00164"/>
<dbReference type="GO" id="GO:0004373">
    <property type="term" value="F:alpha-1,4-glucan glucosyltransferase (UDP-glucose donor) activity"/>
    <property type="evidence" value="ECO:0007669"/>
    <property type="project" value="InterPro"/>
</dbReference>
<dbReference type="NCBIfam" id="TIGR02095">
    <property type="entry name" value="glgA"/>
    <property type="match status" value="1"/>
</dbReference>
<keyword evidence="4 7" id="KW-0328">Glycosyltransferase</keyword>
<comment type="catalytic activity">
    <reaction evidence="1 7">
        <text>[(1-&gt;4)-alpha-D-glucosyl](n) + ADP-alpha-D-glucose = [(1-&gt;4)-alpha-D-glucosyl](n+1) + ADP + H(+)</text>
        <dbReference type="Rhea" id="RHEA:18189"/>
        <dbReference type="Rhea" id="RHEA-COMP:9584"/>
        <dbReference type="Rhea" id="RHEA-COMP:9587"/>
        <dbReference type="ChEBI" id="CHEBI:15378"/>
        <dbReference type="ChEBI" id="CHEBI:15444"/>
        <dbReference type="ChEBI" id="CHEBI:57498"/>
        <dbReference type="ChEBI" id="CHEBI:456216"/>
        <dbReference type="EC" id="2.4.1.21"/>
    </reaction>
</comment>
<dbReference type="GO" id="GO:0009011">
    <property type="term" value="F:alpha-1,4-glucan glucosyltransferase (ADP-glucose donor) activity"/>
    <property type="evidence" value="ECO:0007669"/>
    <property type="project" value="UniProtKB-UniRule"/>
</dbReference>
<evidence type="ECO:0000256" key="3">
    <source>
        <dbReference type="ARBA" id="ARBA00010281"/>
    </source>
</evidence>
<dbReference type="HAMAP" id="MF_00484">
    <property type="entry name" value="Glycogen_synth"/>
    <property type="match status" value="1"/>
</dbReference>
<dbReference type="PANTHER" id="PTHR45825">
    <property type="entry name" value="GRANULE-BOUND STARCH SYNTHASE 1, CHLOROPLASTIC/AMYLOPLASTIC"/>
    <property type="match status" value="1"/>
</dbReference>
<dbReference type="EMBL" id="FQVG01000027">
    <property type="protein sequence ID" value="SHE98265.1"/>
    <property type="molecule type" value="Genomic_DNA"/>
</dbReference>
<dbReference type="RefSeq" id="WP_073248822.1">
    <property type="nucleotide sequence ID" value="NZ_FQVG01000027.1"/>
</dbReference>
<evidence type="ECO:0000259" key="8">
    <source>
        <dbReference type="Pfam" id="PF00534"/>
    </source>
</evidence>
<feature type="domain" description="Glycosyl transferase family 1" evidence="8">
    <location>
        <begin position="289"/>
        <end position="435"/>
    </location>
</feature>
<evidence type="ECO:0000259" key="9">
    <source>
        <dbReference type="Pfam" id="PF08323"/>
    </source>
</evidence>
<evidence type="ECO:0000256" key="4">
    <source>
        <dbReference type="ARBA" id="ARBA00022676"/>
    </source>
</evidence>
<dbReference type="InterPro" id="IPR001296">
    <property type="entry name" value="Glyco_trans_1"/>
</dbReference>
<dbReference type="Pfam" id="PF08323">
    <property type="entry name" value="Glyco_transf_5"/>
    <property type="match status" value="1"/>
</dbReference>
<protein>
    <recommendedName>
        <fullName evidence="7">Glycogen synthase</fullName>
        <ecNumber evidence="7">2.4.1.21</ecNumber>
    </recommendedName>
    <alternativeName>
        <fullName evidence="7">Starch [bacterial glycogen] synthase</fullName>
    </alternativeName>
</protein>
<evidence type="ECO:0000256" key="7">
    <source>
        <dbReference type="HAMAP-Rule" id="MF_00484"/>
    </source>
</evidence>
<dbReference type="SUPFAM" id="SSF53756">
    <property type="entry name" value="UDP-Glycosyltransferase/glycogen phosphorylase"/>
    <property type="match status" value="1"/>
</dbReference>
<dbReference type="InterPro" id="IPR013534">
    <property type="entry name" value="Starch_synth_cat_dom"/>
</dbReference>
<comment type="function">
    <text evidence="2 7">Synthesizes alpha-1,4-glucan chains using ADP-glucose.</text>
</comment>
<feature type="domain" description="Starch synthase catalytic" evidence="9">
    <location>
        <begin position="2"/>
        <end position="236"/>
    </location>
</feature>
<dbReference type="GO" id="GO:0005978">
    <property type="term" value="P:glycogen biosynthetic process"/>
    <property type="evidence" value="ECO:0007669"/>
    <property type="project" value="UniProtKB-UniRule"/>
</dbReference>